<organism evidence="5">
    <name type="scientific">Tanacetum cinerariifolium</name>
    <name type="common">Dalmatian daisy</name>
    <name type="synonym">Chrysanthemum cinerariifolium</name>
    <dbReference type="NCBI Taxonomy" id="118510"/>
    <lineage>
        <taxon>Eukaryota</taxon>
        <taxon>Viridiplantae</taxon>
        <taxon>Streptophyta</taxon>
        <taxon>Embryophyta</taxon>
        <taxon>Tracheophyta</taxon>
        <taxon>Spermatophyta</taxon>
        <taxon>Magnoliopsida</taxon>
        <taxon>eudicotyledons</taxon>
        <taxon>Gunneridae</taxon>
        <taxon>Pentapetalae</taxon>
        <taxon>asterids</taxon>
        <taxon>campanulids</taxon>
        <taxon>Asterales</taxon>
        <taxon>Asteraceae</taxon>
        <taxon>Asteroideae</taxon>
        <taxon>Anthemideae</taxon>
        <taxon>Anthemidinae</taxon>
        <taxon>Tanacetum</taxon>
    </lineage>
</organism>
<keyword evidence="2" id="KW-0479">Metal-binding</keyword>
<comment type="caution">
    <text evidence="5">The sequence shown here is derived from an EMBL/GenBank/DDBJ whole genome shotgun (WGS) entry which is preliminary data.</text>
</comment>
<keyword evidence="3" id="KW-0378">Hydrolase</keyword>
<dbReference type="Pfam" id="PF07727">
    <property type="entry name" value="RVT_2"/>
    <property type="match status" value="1"/>
</dbReference>
<dbReference type="GO" id="GO:0006508">
    <property type="term" value="P:proteolysis"/>
    <property type="evidence" value="ECO:0007669"/>
    <property type="project" value="UniProtKB-KW"/>
</dbReference>
<evidence type="ECO:0000259" key="4">
    <source>
        <dbReference type="PROSITE" id="PS50994"/>
    </source>
</evidence>
<dbReference type="InterPro" id="IPR054722">
    <property type="entry name" value="PolX-like_BBD"/>
</dbReference>
<dbReference type="InterPro" id="IPR036397">
    <property type="entry name" value="RNaseH_sf"/>
</dbReference>
<dbReference type="GO" id="GO:0003676">
    <property type="term" value="F:nucleic acid binding"/>
    <property type="evidence" value="ECO:0007669"/>
    <property type="project" value="InterPro"/>
</dbReference>
<dbReference type="InterPro" id="IPR001584">
    <property type="entry name" value="Integrase_cat-core"/>
</dbReference>
<sequence>MQNKVDRETRFNNEFDQFGVEPGKALVSIYHRFAQLMNDLEINDIIFPNVTVNTMFLNCLQPEWLNEKGYYACNYPKPRVRDSKYFMEQMLLAKHDEAGVILTDEQYDFLFGDASRMEEIEKLSSNICLMTKTILKQRMGENEDKYHDTIIDLENQAKNNENVVLKIEGQATQTVITQNAVYQTDDLDAYDSDCDELNTAKVVLMDNLSHYGLDVLAEKAQQLEPKLYDVNVIKNTSDIVIPDSIETLMLAEESRLKMLLKQQDLMVLEKKVNTTPVDYAALNQLSKEFVPQTKLSAEQAFWSQNFMNSSDHSPFCTPTRVEDPKELLKSVIRERHDITKLKERIKSLSGNVNLDNVKKYIDEIETINIELDHRHSKLNANSKLICFKCNGFMLFDNHDLCVLNVINDVNARSKSKSVKKSNRKFWKPTGKVFTKTRYTWRPTGRTFTIVGNAYPLTRITIPTEVPPRKPTILETNTPKPVVTLIYSRKPRKSKTNVPVVQIVLWYLDFGCSKHMTRDRSQLTNFVNKFLGTVKIENDHVAKIMGYGDYQIRNVTISRVKCLRSKDKAPDFIIKFLKMIQLRLKTPFRRIRTDNVMEFINQTLHEYYEKVGISHKKSVARSLQQNGVVKRRNHTLIEAAHTMLIYAIVLLFLWAEAVATACYTKNHSIIRLRHGKTPYELLHDKLPDLSFFYVFGALCYTTNDNENLGTLQPEADIGLVPNPPPLTSFVPPSRIDYDLLFQPLFDELLTPPPSVYLPAPKVITPIAKVVAPKPAESTSLPSSTTVDQDAPSAALLNGILREEVYVSQMDGFVDNENPNHVYKLKKVLYGLKQAPRACDLVDTSTMEKFKLDEDPQEKAIDPTHYRKMVGTLVYLTSSRPDLTFVVCMCARGLLYPKDSSITLTAYADDDHAG</sequence>
<dbReference type="SUPFAM" id="SSF53098">
    <property type="entry name" value="Ribonuclease H-like"/>
    <property type="match status" value="1"/>
</dbReference>
<keyword evidence="1" id="KW-0645">Protease</keyword>
<evidence type="ECO:0000256" key="2">
    <source>
        <dbReference type="ARBA" id="ARBA00022723"/>
    </source>
</evidence>
<proteinExistence type="predicted"/>
<dbReference type="InterPro" id="IPR039537">
    <property type="entry name" value="Retrotran_Ty1/copia-like"/>
</dbReference>
<dbReference type="InterPro" id="IPR012337">
    <property type="entry name" value="RNaseH-like_sf"/>
</dbReference>
<feature type="domain" description="Integrase catalytic" evidence="4">
    <location>
        <begin position="494"/>
        <end position="685"/>
    </location>
</feature>
<accession>A0A699GGJ2</accession>
<dbReference type="PANTHER" id="PTHR42648">
    <property type="entry name" value="TRANSPOSASE, PUTATIVE-RELATED"/>
    <property type="match status" value="1"/>
</dbReference>
<dbReference type="Pfam" id="PF22936">
    <property type="entry name" value="Pol_BBD"/>
    <property type="match status" value="1"/>
</dbReference>
<name>A0A699GGJ2_TANCI</name>
<evidence type="ECO:0000313" key="5">
    <source>
        <dbReference type="EMBL" id="GEU28843.1"/>
    </source>
</evidence>
<dbReference type="EMBL" id="BKCJ010000024">
    <property type="protein sequence ID" value="GEU28843.1"/>
    <property type="molecule type" value="Genomic_DNA"/>
</dbReference>
<evidence type="ECO:0000256" key="3">
    <source>
        <dbReference type="ARBA" id="ARBA00022801"/>
    </source>
</evidence>
<evidence type="ECO:0000256" key="1">
    <source>
        <dbReference type="ARBA" id="ARBA00022670"/>
    </source>
</evidence>
<dbReference type="PROSITE" id="PS50994">
    <property type="entry name" value="INTEGRASE"/>
    <property type="match status" value="1"/>
</dbReference>
<dbReference type="Gene3D" id="3.30.420.10">
    <property type="entry name" value="Ribonuclease H-like superfamily/Ribonuclease H"/>
    <property type="match status" value="1"/>
</dbReference>
<dbReference type="GO" id="GO:0008233">
    <property type="term" value="F:peptidase activity"/>
    <property type="evidence" value="ECO:0007669"/>
    <property type="project" value="UniProtKB-KW"/>
</dbReference>
<reference evidence="5" key="1">
    <citation type="journal article" date="2019" name="Sci. Rep.">
        <title>Draft genome of Tanacetum cinerariifolium, the natural source of mosquito coil.</title>
        <authorList>
            <person name="Yamashiro T."/>
            <person name="Shiraishi A."/>
            <person name="Satake H."/>
            <person name="Nakayama K."/>
        </authorList>
    </citation>
    <scope>NUCLEOTIDE SEQUENCE</scope>
</reference>
<dbReference type="GO" id="GO:0046872">
    <property type="term" value="F:metal ion binding"/>
    <property type="evidence" value="ECO:0007669"/>
    <property type="project" value="UniProtKB-KW"/>
</dbReference>
<dbReference type="InterPro" id="IPR013103">
    <property type="entry name" value="RVT_2"/>
</dbReference>
<protein>
    <submittedName>
        <fullName evidence="5">Integrase, catalytic region, zinc finger, CCHC-type, peptidase aspartic, catalytic</fullName>
    </submittedName>
</protein>
<gene>
    <name evidence="5" type="ORF">Tci_000821</name>
</gene>
<dbReference type="GO" id="GO:0015074">
    <property type="term" value="P:DNA integration"/>
    <property type="evidence" value="ECO:0007669"/>
    <property type="project" value="InterPro"/>
</dbReference>
<dbReference type="PANTHER" id="PTHR42648:SF18">
    <property type="entry name" value="RETROTRANSPOSON, UNCLASSIFIED-LIKE PROTEIN"/>
    <property type="match status" value="1"/>
</dbReference>
<dbReference type="AlphaFoldDB" id="A0A699GGJ2"/>